<evidence type="ECO:0000313" key="1">
    <source>
        <dbReference type="EMBL" id="RJG53613.1"/>
    </source>
</evidence>
<accession>A0A418YQ98</accession>
<dbReference type="Proteomes" id="UP000283469">
    <property type="component" value="Unassembled WGS sequence"/>
</dbReference>
<proteinExistence type="predicted"/>
<reference evidence="1 2" key="1">
    <citation type="submission" date="2018-08" db="EMBL/GenBank/DDBJ databases">
        <title>Sphingobium sp. EO9.</title>
        <authorList>
            <person name="Park Y."/>
            <person name="Kim K.H."/>
            <person name="Jeon C.O."/>
        </authorList>
    </citation>
    <scope>NUCLEOTIDE SEQUENCE [LARGE SCALE GENOMIC DNA]</scope>
    <source>
        <strain evidence="1 2">EO9</strain>
    </source>
</reference>
<dbReference type="RefSeq" id="WP_119747952.1">
    <property type="nucleotide sequence ID" value="NZ_QVRA01000014.1"/>
</dbReference>
<gene>
    <name evidence="1" type="ORF">D0Z70_15280</name>
</gene>
<sequence length="199" mass="22430">MVFPKDELVPAFAFYLVSDEGEPSMRLVDVPDVDAAKTWAMDAIRSASLHTIRFWDGVRAIEVKRPAIRQPRKKPSDAEERGKRMIAMKAKGMKQREIAAAFGISIGRVRDVMAREELRAREEAIQTNRAALSGRANNVLQHLVIEPEADLGERDRLLPERVATLTRRKIMSVGNSGKVTLAEIEAWLWERGRCLSPDI</sequence>
<name>A0A418YQ98_9SPHN</name>
<keyword evidence="2" id="KW-1185">Reference proteome</keyword>
<dbReference type="EMBL" id="QVRA01000014">
    <property type="protein sequence ID" value="RJG53613.1"/>
    <property type="molecule type" value="Genomic_DNA"/>
</dbReference>
<organism evidence="1 2">
    <name type="scientific">Sphingobium terrigena</name>
    <dbReference type="NCBI Taxonomy" id="2304063"/>
    <lineage>
        <taxon>Bacteria</taxon>
        <taxon>Pseudomonadati</taxon>
        <taxon>Pseudomonadota</taxon>
        <taxon>Alphaproteobacteria</taxon>
        <taxon>Sphingomonadales</taxon>
        <taxon>Sphingomonadaceae</taxon>
        <taxon>Sphingobium</taxon>
    </lineage>
</organism>
<dbReference type="AlphaFoldDB" id="A0A418YQ98"/>
<protein>
    <submittedName>
        <fullName evidence="1">Uncharacterized protein</fullName>
    </submittedName>
</protein>
<dbReference type="OrthoDB" id="7470248at2"/>
<evidence type="ECO:0000313" key="2">
    <source>
        <dbReference type="Proteomes" id="UP000283469"/>
    </source>
</evidence>
<comment type="caution">
    <text evidence="1">The sequence shown here is derived from an EMBL/GenBank/DDBJ whole genome shotgun (WGS) entry which is preliminary data.</text>
</comment>